<dbReference type="InterPro" id="IPR019734">
    <property type="entry name" value="TPR_rpt"/>
</dbReference>
<dbReference type="PANTHER" id="PTHR45138">
    <property type="entry name" value="REGULATORY COMPONENTS OF SENSORY TRANSDUCTION SYSTEM"/>
    <property type="match status" value="1"/>
</dbReference>
<keyword evidence="4" id="KW-1133">Transmembrane helix</keyword>
<dbReference type="SUPFAM" id="SSF55073">
    <property type="entry name" value="Nucleotide cyclase"/>
    <property type="match status" value="1"/>
</dbReference>
<comment type="catalytic activity">
    <reaction evidence="2">
        <text>2 GTP = 3',3'-c-di-GMP + 2 diphosphate</text>
        <dbReference type="Rhea" id="RHEA:24898"/>
        <dbReference type="ChEBI" id="CHEBI:33019"/>
        <dbReference type="ChEBI" id="CHEBI:37565"/>
        <dbReference type="ChEBI" id="CHEBI:58805"/>
        <dbReference type="EC" id="2.7.7.65"/>
    </reaction>
</comment>
<dbReference type="InterPro" id="IPR029787">
    <property type="entry name" value="Nucleotide_cyclase"/>
</dbReference>
<dbReference type="Gene3D" id="3.30.70.270">
    <property type="match status" value="1"/>
</dbReference>
<evidence type="ECO:0000313" key="6">
    <source>
        <dbReference type="EMBL" id="OEE35967.1"/>
    </source>
</evidence>
<dbReference type="OrthoDB" id="6191081at2"/>
<evidence type="ECO:0000256" key="3">
    <source>
        <dbReference type="SAM" id="Coils"/>
    </source>
</evidence>
<dbReference type="InterPro" id="IPR000160">
    <property type="entry name" value="GGDEF_dom"/>
</dbReference>
<name>A0A1E5BH83_9VIBR</name>
<keyword evidence="3" id="KW-0175">Coiled coil</keyword>
<dbReference type="EMBL" id="AJYQ02000064">
    <property type="protein sequence ID" value="OEE35967.1"/>
    <property type="molecule type" value="Genomic_DNA"/>
</dbReference>
<dbReference type="EC" id="2.7.7.65" evidence="1"/>
<gene>
    <name evidence="6" type="ORF">A1QO_19310</name>
</gene>
<dbReference type="InterPro" id="IPR050469">
    <property type="entry name" value="Diguanylate_Cyclase"/>
</dbReference>
<keyword evidence="4" id="KW-0472">Membrane</keyword>
<evidence type="ECO:0000259" key="5">
    <source>
        <dbReference type="PROSITE" id="PS50887"/>
    </source>
</evidence>
<dbReference type="CDD" id="cd01949">
    <property type="entry name" value="GGDEF"/>
    <property type="match status" value="1"/>
</dbReference>
<evidence type="ECO:0000256" key="1">
    <source>
        <dbReference type="ARBA" id="ARBA00012528"/>
    </source>
</evidence>
<sequence length="649" mass="74655">MSKKFISKKIRWVGSITVVIVLFIFTIDVFLFRFNVASTPIEPVTLSPEQQLADSAIGRELVSIRPLIDESPALAKKAIHALLLSNKSQDLTTIEQIYVLLLRRDIAISERQELAATEINQQLSHLANQKNIPWLQALLEIEQAEKALKTDQIEQGIANITNAMNIAESNHAEFLLLRAYNTAGALYNASNQLKSSQLYFYKGIKLGKKYPTDEYNGRLYNNLGLLHAHLAQWAKALEYLKLADNQFRASHNVTDDRLMVVLLNQSYVYTKFDKPKEARVAYEKARSYLNLESKNYYQILMLKAKARILMVEKNYQQAVVVATQCRDFTQPVVYRKQSAICGFILAKSLIGLGNYDEAMEHLNRSIDTFYHIDHQRWLIRTYQTKAEIYEQLGDTAQALSIYKEYNAKERAQFTNEIYALEFAFGTQEVQQERDLLNVQNQLSELQLNEEKLRFKILFIWIVVAILVLAFVIRRSIAIKNHNIELQNYSYQDPLTGANNRRYYQKEIESGSVLNRSSQYRVVLIDLDWFKNINDQYGHDVGDQVLIKTAKRLKKEIRADELLIRWGGEEFLCLIKETDDIHSRVESLLKIVNASPYQTDAGELNITVSVGVSYPNSLFSLRQDTAPFVVADKCLYQSKKNGRNQTSFPV</sequence>
<dbReference type="SMART" id="SM00267">
    <property type="entry name" value="GGDEF"/>
    <property type="match status" value="1"/>
</dbReference>
<feature type="transmembrane region" description="Helical" evidence="4">
    <location>
        <begin position="452"/>
        <end position="472"/>
    </location>
</feature>
<evidence type="ECO:0000256" key="2">
    <source>
        <dbReference type="ARBA" id="ARBA00034247"/>
    </source>
</evidence>
<dbReference type="SMART" id="SM00028">
    <property type="entry name" value="TPR"/>
    <property type="match status" value="6"/>
</dbReference>
<dbReference type="Pfam" id="PF13424">
    <property type="entry name" value="TPR_12"/>
    <property type="match status" value="1"/>
</dbReference>
<dbReference type="NCBIfam" id="TIGR00254">
    <property type="entry name" value="GGDEF"/>
    <property type="match status" value="1"/>
</dbReference>
<dbReference type="RefSeq" id="WP_017041819.1">
    <property type="nucleotide sequence ID" value="NZ_AJYQ02000064.1"/>
</dbReference>
<dbReference type="Gene3D" id="1.25.40.10">
    <property type="entry name" value="Tetratricopeptide repeat domain"/>
    <property type="match status" value="2"/>
</dbReference>
<evidence type="ECO:0000313" key="7">
    <source>
        <dbReference type="Proteomes" id="UP000094741"/>
    </source>
</evidence>
<accession>A0A1E5BH83</accession>
<dbReference type="AlphaFoldDB" id="A0A1E5BH83"/>
<feature type="transmembrane region" description="Helical" evidence="4">
    <location>
        <begin position="12"/>
        <end position="32"/>
    </location>
</feature>
<evidence type="ECO:0000256" key="4">
    <source>
        <dbReference type="SAM" id="Phobius"/>
    </source>
</evidence>
<dbReference type="PANTHER" id="PTHR45138:SF9">
    <property type="entry name" value="DIGUANYLATE CYCLASE DGCM-RELATED"/>
    <property type="match status" value="1"/>
</dbReference>
<dbReference type="InterPro" id="IPR043128">
    <property type="entry name" value="Rev_trsase/Diguanyl_cyclase"/>
</dbReference>
<dbReference type="eggNOG" id="COG2199">
    <property type="taxonomic scope" value="Bacteria"/>
</dbReference>
<keyword evidence="4" id="KW-0812">Transmembrane</keyword>
<dbReference type="GO" id="GO:0052621">
    <property type="term" value="F:diguanylate cyclase activity"/>
    <property type="evidence" value="ECO:0007669"/>
    <property type="project" value="UniProtKB-EC"/>
</dbReference>
<comment type="caution">
    <text evidence="6">The sequence shown here is derived from an EMBL/GenBank/DDBJ whole genome shotgun (WGS) entry which is preliminary data.</text>
</comment>
<dbReference type="Proteomes" id="UP000094741">
    <property type="component" value="Unassembled WGS sequence"/>
</dbReference>
<dbReference type="SUPFAM" id="SSF48452">
    <property type="entry name" value="TPR-like"/>
    <property type="match status" value="2"/>
</dbReference>
<organism evidence="6 7">
    <name type="scientific">Vibrio genomosp. F10 str. ZF-129</name>
    <dbReference type="NCBI Taxonomy" id="1187848"/>
    <lineage>
        <taxon>Bacteria</taxon>
        <taxon>Pseudomonadati</taxon>
        <taxon>Pseudomonadota</taxon>
        <taxon>Gammaproteobacteria</taxon>
        <taxon>Vibrionales</taxon>
        <taxon>Vibrionaceae</taxon>
        <taxon>Vibrio</taxon>
    </lineage>
</organism>
<reference evidence="6 7" key="1">
    <citation type="journal article" date="2012" name="Science">
        <title>Ecological populations of bacteria act as socially cohesive units of antibiotic production and resistance.</title>
        <authorList>
            <person name="Cordero O.X."/>
            <person name="Wildschutte H."/>
            <person name="Kirkup B."/>
            <person name="Proehl S."/>
            <person name="Ngo L."/>
            <person name="Hussain F."/>
            <person name="Le Roux F."/>
            <person name="Mincer T."/>
            <person name="Polz M.F."/>
        </authorList>
    </citation>
    <scope>NUCLEOTIDE SEQUENCE [LARGE SCALE GENOMIC DNA]</scope>
    <source>
        <strain evidence="6 7">ZF-129</strain>
    </source>
</reference>
<dbReference type="STRING" id="1187848.A1QO_19310"/>
<dbReference type="PROSITE" id="PS50887">
    <property type="entry name" value="GGDEF"/>
    <property type="match status" value="1"/>
</dbReference>
<feature type="coiled-coil region" evidence="3">
    <location>
        <begin position="428"/>
        <end position="455"/>
    </location>
</feature>
<feature type="domain" description="GGDEF" evidence="5">
    <location>
        <begin position="517"/>
        <end position="649"/>
    </location>
</feature>
<proteinExistence type="predicted"/>
<protein>
    <recommendedName>
        <fullName evidence="1">diguanylate cyclase</fullName>
        <ecNumber evidence="1">2.7.7.65</ecNumber>
    </recommendedName>
</protein>
<dbReference type="Pfam" id="PF00990">
    <property type="entry name" value="GGDEF"/>
    <property type="match status" value="1"/>
</dbReference>
<dbReference type="InterPro" id="IPR011990">
    <property type="entry name" value="TPR-like_helical_dom_sf"/>
</dbReference>